<dbReference type="KEGG" id="egl:EGR_01944"/>
<feature type="region of interest" description="Disordered" evidence="1">
    <location>
        <begin position="43"/>
        <end position="119"/>
    </location>
</feature>
<dbReference type="OMA" id="CPLFITR"/>
<gene>
    <name evidence="2" type="ORF">EGR_01944</name>
</gene>
<proteinExistence type="predicted"/>
<evidence type="ECO:0000256" key="1">
    <source>
        <dbReference type="SAM" id="MobiDB-lite"/>
    </source>
</evidence>
<protein>
    <submittedName>
        <fullName evidence="2">Uncharacterized protein</fullName>
    </submittedName>
</protein>
<dbReference type="EMBL" id="APAU02000008">
    <property type="protein sequence ID" value="EUB63140.1"/>
    <property type="molecule type" value="Genomic_DNA"/>
</dbReference>
<evidence type="ECO:0000313" key="3">
    <source>
        <dbReference type="Proteomes" id="UP000019149"/>
    </source>
</evidence>
<comment type="caution">
    <text evidence="2">The sequence shown here is derived from an EMBL/GenBank/DDBJ whole genome shotgun (WGS) entry which is preliminary data.</text>
</comment>
<dbReference type="Proteomes" id="UP000019149">
    <property type="component" value="Unassembled WGS sequence"/>
</dbReference>
<dbReference type="CTD" id="36337659"/>
<dbReference type="GeneID" id="36337659"/>
<name>W6UNF2_ECHGR</name>
<sequence length="119" mass="12845">MAMPAAYCEGASSDGVNVEVARACPLFITRDEEFNTEASINALSSRGAKGTPSSRESVAIVKRPQPVAPKPKNVEERSGLIKKRSVKLVDSPKEPSAPTKMESKPNEGVEDTELRKDFV</sequence>
<accession>W6UNF2</accession>
<dbReference type="OrthoDB" id="10300390at2759"/>
<organism evidence="2 3">
    <name type="scientific">Echinococcus granulosus</name>
    <name type="common">Hydatid tapeworm</name>
    <dbReference type="NCBI Taxonomy" id="6210"/>
    <lineage>
        <taxon>Eukaryota</taxon>
        <taxon>Metazoa</taxon>
        <taxon>Spiralia</taxon>
        <taxon>Lophotrochozoa</taxon>
        <taxon>Platyhelminthes</taxon>
        <taxon>Cestoda</taxon>
        <taxon>Eucestoda</taxon>
        <taxon>Cyclophyllidea</taxon>
        <taxon>Taeniidae</taxon>
        <taxon>Echinococcus</taxon>
        <taxon>Echinococcus granulosus group</taxon>
    </lineage>
</organism>
<dbReference type="RefSeq" id="XP_024354336.1">
    <property type="nucleotide sequence ID" value="XM_024491193.1"/>
</dbReference>
<keyword evidence="3" id="KW-1185">Reference proteome</keyword>
<reference evidence="2 3" key="1">
    <citation type="journal article" date="2013" name="Nat. Genet.">
        <title>The genome of the hydatid tapeworm Echinococcus granulosus.</title>
        <authorList>
            <person name="Zheng H."/>
            <person name="Zhang W."/>
            <person name="Zhang L."/>
            <person name="Zhang Z."/>
            <person name="Li J."/>
            <person name="Lu G."/>
            <person name="Zhu Y."/>
            <person name="Wang Y."/>
            <person name="Huang Y."/>
            <person name="Liu J."/>
            <person name="Kang H."/>
            <person name="Chen J."/>
            <person name="Wang L."/>
            <person name="Chen A."/>
            <person name="Yu S."/>
            <person name="Gao Z."/>
            <person name="Jin L."/>
            <person name="Gu W."/>
            <person name="Wang Z."/>
            <person name="Zhao L."/>
            <person name="Shi B."/>
            <person name="Wen H."/>
            <person name="Lin R."/>
            <person name="Jones M.K."/>
            <person name="Brejova B."/>
            <person name="Vinar T."/>
            <person name="Zhao G."/>
            <person name="McManus D.P."/>
            <person name="Chen Z."/>
            <person name="Zhou Y."/>
            <person name="Wang S."/>
        </authorList>
    </citation>
    <scope>NUCLEOTIDE SEQUENCE [LARGE SCALE GENOMIC DNA]</scope>
</reference>
<evidence type="ECO:0000313" key="2">
    <source>
        <dbReference type="EMBL" id="EUB63140.1"/>
    </source>
</evidence>
<feature type="compositionally biased region" description="Basic and acidic residues" evidence="1">
    <location>
        <begin position="101"/>
        <end position="119"/>
    </location>
</feature>
<dbReference type="AlphaFoldDB" id="W6UNF2"/>